<organism evidence="13 14">
    <name type="scientific">Mycena albidolilacea</name>
    <dbReference type="NCBI Taxonomy" id="1033008"/>
    <lineage>
        <taxon>Eukaryota</taxon>
        <taxon>Fungi</taxon>
        <taxon>Dikarya</taxon>
        <taxon>Basidiomycota</taxon>
        <taxon>Agaricomycotina</taxon>
        <taxon>Agaricomycetes</taxon>
        <taxon>Agaricomycetidae</taxon>
        <taxon>Agaricales</taxon>
        <taxon>Marasmiineae</taxon>
        <taxon>Mycenaceae</taxon>
        <taxon>Mycena</taxon>
    </lineage>
</organism>
<dbReference type="GO" id="GO:0005576">
    <property type="term" value="C:extracellular region"/>
    <property type="evidence" value="ECO:0007669"/>
    <property type="project" value="TreeGrafter"/>
</dbReference>
<dbReference type="SUPFAM" id="SSF54106">
    <property type="entry name" value="LysM domain"/>
    <property type="match status" value="1"/>
</dbReference>
<dbReference type="Gene3D" id="3.20.20.80">
    <property type="entry name" value="Glycosidases"/>
    <property type="match status" value="1"/>
</dbReference>
<keyword evidence="3 8" id="KW-0378">Hydrolase</keyword>
<dbReference type="InterPro" id="IPR001223">
    <property type="entry name" value="Glyco_hydro18_cat"/>
</dbReference>
<evidence type="ECO:0000256" key="6">
    <source>
        <dbReference type="ARBA" id="ARBA00023295"/>
    </source>
</evidence>
<name>A0AAD6Z916_9AGAR</name>
<dbReference type="Proteomes" id="UP001218218">
    <property type="component" value="Unassembled WGS sequence"/>
</dbReference>
<evidence type="ECO:0000256" key="7">
    <source>
        <dbReference type="ARBA" id="ARBA00023326"/>
    </source>
</evidence>
<evidence type="ECO:0000256" key="5">
    <source>
        <dbReference type="ARBA" id="ARBA00023277"/>
    </source>
</evidence>
<evidence type="ECO:0000256" key="9">
    <source>
        <dbReference type="RuleBase" id="RU004453"/>
    </source>
</evidence>
<feature type="chain" id="PRO_5042097956" description="chitinase" evidence="10">
    <location>
        <begin position="22"/>
        <end position="384"/>
    </location>
</feature>
<proteinExistence type="inferred from homology"/>
<evidence type="ECO:0000256" key="4">
    <source>
        <dbReference type="ARBA" id="ARBA00023024"/>
    </source>
</evidence>
<feature type="domain" description="LysM" evidence="11">
    <location>
        <begin position="338"/>
        <end position="384"/>
    </location>
</feature>
<evidence type="ECO:0000256" key="10">
    <source>
        <dbReference type="SAM" id="SignalP"/>
    </source>
</evidence>
<dbReference type="Gene3D" id="3.10.350.10">
    <property type="entry name" value="LysM domain"/>
    <property type="match status" value="1"/>
</dbReference>
<keyword evidence="10" id="KW-0732">Signal</keyword>
<comment type="catalytic activity">
    <reaction evidence="1">
        <text>Random endo-hydrolysis of N-acetyl-beta-D-glucosaminide (1-&gt;4)-beta-linkages in chitin and chitodextrins.</text>
        <dbReference type="EC" id="3.2.1.14"/>
    </reaction>
</comment>
<comment type="caution">
    <text evidence="13">The sequence shown here is derived from an EMBL/GenBank/DDBJ whole genome shotgun (WGS) entry which is preliminary data.</text>
</comment>
<gene>
    <name evidence="13" type="ORF">DFH08DRAFT_1044220</name>
</gene>
<dbReference type="AlphaFoldDB" id="A0AAD6Z916"/>
<dbReference type="InterPro" id="IPR018392">
    <property type="entry name" value="LysM"/>
</dbReference>
<protein>
    <recommendedName>
        <fullName evidence="2">chitinase</fullName>
        <ecNumber evidence="2">3.2.1.14</ecNumber>
    </recommendedName>
</protein>
<accession>A0AAD6Z916</accession>
<evidence type="ECO:0000259" key="11">
    <source>
        <dbReference type="PROSITE" id="PS51782"/>
    </source>
</evidence>
<keyword evidence="7" id="KW-0624">Polysaccharide degradation</keyword>
<dbReference type="EMBL" id="JARIHO010000071">
    <property type="protein sequence ID" value="KAJ7312596.1"/>
    <property type="molecule type" value="Genomic_DNA"/>
</dbReference>
<dbReference type="SMART" id="SM00257">
    <property type="entry name" value="LysM"/>
    <property type="match status" value="1"/>
</dbReference>
<sequence length="384" mass="39999">MFKLSSSAFSALVLSAVVTFAYDPTRNDNLVVYWGQNSYGETHGSDTPNWQKTISNYCQVPAFYTSVAESLTSTLEMKAPFSTTCNDNGVSGSCASLAAGIQACQAKGKLVTLSLGGGGTTTARFATAADAVSFADTIWNDFLGGSSGAHRPFGAAVLDGVDLDIESGTETGYVNRGCIPEVLHANLNSIASYYLTAAPQCPYPDAWVGCALNTVPFDAVYVQFYKKITNSGLKSYPSSGWNYATWNTWAIGAPNPNVKIFIGAPASTTAANAGEYVSASTLGSIALATRGNAAYSHNFGGVMLCVHPANSRFDQAIKNILTGTTNCGAGASSNPCTHTYTVKSGDTCSIIEAQNGISDAHLHALNPAINSGCTNLAIGQILCI</sequence>
<reference evidence="13" key="1">
    <citation type="submission" date="2023-03" db="EMBL/GenBank/DDBJ databases">
        <title>Massive genome expansion in bonnet fungi (Mycena s.s.) driven by repeated elements and novel gene families across ecological guilds.</title>
        <authorList>
            <consortium name="Lawrence Berkeley National Laboratory"/>
            <person name="Harder C.B."/>
            <person name="Miyauchi S."/>
            <person name="Viragh M."/>
            <person name="Kuo A."/>
            <person name="Thoen E."/>
            <person name="Andreopoulos B."/>
            <person name="Lu D."/>
            <person name="Skrede I."/>
            <person name="Drula E."/>
            <person name="Henrissat B."/>
            <person name="Morin E."/>
            <person name="Kohler A."/>
            <person name="Barry K."/>
            <person name="LaButti K."/>
            <person name="Morin E."/>
            <person name="Salamov A."/>
            <person name="Lipzen A."/>
            <person name="Mereny Z."/>
            <person name="Hegedus B."/>
            <person name="Baldrian P."/>
            <person name="Stursova M."/>
            <person name="Weitz H."/>
            <person name="Taylor A."/>
            <person name="Grigoriev I.V."/>
            <person name="Nagy L.G."/>
            <person name="Martin F."/>
            <person name="Kauserud H."/>
        </authorList>
    </citation>
    <scope>NUCLEOTIDE SEQUENCE</scope>
    <source>
        <strain evidence="13">CBHHK002</strain>
    </source>
</reference>
<dbReference type="InterPro" id="IPR050542">
    <property type="entry name" value="Glycosyl_Hydrlase18_Chitinase"/>
</dbReference>
<evidence type="ECO:0000256" key="3">
    <source>
        <dbReference type="ARBA" id="ARBA00022801"/>
    </source>
</evidence>
<dbReference type="GO" id="GO:0008843">
    <property type="term" value="F:endochitinase activity"/>
    <property type="evidence" value="ECO:0007669"/>
    <property type="project" value="UniProtKB-EC"/>
</dbReference>
<keyword evidence="14" id="KW-1185">Reference proteome</keyword>
<evidence type="ECO:0000259" key="12">
    <source>
        <dbReference type="PROSITE" id="PS51910"/>
    </source>
</evidence>
<evidence type="ECO:0000256" key="1">
    <source>
        <dbReference type="ARBA" id="ARBA00000822"/>
    </source>
</evidence>
<dbReference type="GO" id="GO:0006032">
    <property type="term" value="P:chitin catabolic process"/>
    <property type="evidence" value="ECO:0007669"/>
    <property type="project" value="UniProtKB-KW"/>
</dbReference>
<dbReference type="InterPro" id="IPR001579">
    <property type="entry name" value="Glyco_hydro_18_chit_AS"/>
</dbReference>
<feature type="domain" description="GH18" evidence="12">
    <location>
        <begin position="28"/>
        <end position="324"/>
    </location>
</feature>
<dbReference type="InterPro" id="IPR017853">
    <property type="entry name" value="GH"/>
</dbReference>
<dbReference type="PROSITE" id="PS51782">
    <property type="entry name" value="LYSM"/>
    <property type="match status" value="1"/>
</dbReference>
<keyword evidence="4" id="KW-0146">Chitin degradation</keyword>
<dbReference type="EC" id="3.2.1.14" evidence="2"/>
<dbReference type="PROSITE" id="PS51910">
    <property type="entry name" value="GH18_2"/>
    <property type="match status" value="1"/>
</dbReference>
<dbReference type="Pfam" id="PF01476">
    <property type="entry name" value="LysM"/>
    <property type="match status" value="1"/>
</dbReference>
<feature type="signal peptide" evidence="10">
    <location>
        <begin position="1"/>
        <end position="21"/>
    </location>
</feature>
<keyword evidence="6 8" id="KW-0326">Glycosidase</keyword>
<dbReference type="PANTHER" id="PTHR45708">
    <property type="entry name" value="ENDOCHITINASE"/>
    <property type="match status" value="1"/>
</dbReference>
<comment type="similarity">
    <text evidence="9">Belongs to the glycosyl hydrolase 18 family.</text>
</comment>
<dbReference type="PANTHER" id="PTHR45708:SF49">
    <property type="entry name" value="ENDOCHITINASE"/>
    <property type="match status" value="1"/>
</dbReference>
<dbReference type="InterPro" id="IPR036779">
    <property type="entry name" value="LysM_dom_sf"/>
</dbReference>
<evidence type="ECO:0000256" key="2">
    <source>
        <dbReference type="ARBA" id="ARBA00012729"/>
    </source>
</evidence>
<dbReference type="SUPFAM" id="SSF51445">
    <property type="entry name" value="(Trans)glycosidases"/>
    <property type="match status" value="1"/>
</dbReference>
<evidence type="ECO:0000256" key="8">
    <source>
        <dbReference type="RuleBase" id="RU000489"/>
    </source>
</evidence>
<dbReference type="Pfam" id="PF00704">
    <property type="entry name" value="Glyco_hydro_18"/>
    <property type="match status" value="1"/>
</dbReference>
<keyword evidence="5" id="KW-0119">Carbohydrate metabolism</keyword>
<dbReference type="PROSITE" id="PS01095">
    <property type="entry name" value="GH18_1"/>
    <property type="match status" value="1"/>
</dbReference>
<evidence type="ECO:0000313" key="13">
    <source>
        <dbReference type="EMBL" id="KAJ7312596.1"/>
    </source>
</evidence>
<dbReference type="GO" id="GO:0000272">
    <property type="term" value="P:polysaccharide catabolic process"/>
    <property type="evidence" value="ECO:0007669"/>
    <property type="project" value="UniProtKB-KW"/>
</dbReference>
<evidence type="ECO:0000313" key="14">
    <source>
        <dbReference type="Proteomes" id="UP001218218"/>
    </source>
</evidence>
<dbReference type="CDD" id="cd00118">
    <property type="entry name" value="LysM"/>
    <property type="match status" value="1"/>
</dbReference>